<gene>
    <name evidence="2" type="ordered locus">Desmer_3547</name>
</gene>
<proteinExistence type="predicted"/>
<organism evidence="2 3">
    <name type="scientific">Desulfosporosinus meridiei (strain ATCC BAA-275 / DSM 13257 / KCTC 12902 / NCIMB 13706 / S10)</name>
    <dbReference type="NCBI Taxonomy" id="768704"/>
    <lineage>
        <taxon>Bacteria</taxon>
        <taxon>Bacillati</taxon>
        <taxon>Bacillota</taxon>
        <taxon>Clostridia</taxon>
        <taxon>Eubacteriales</taxon>
        <taxon>Desulfitobacteriaceae</taxon>
        <taxon>Desulfosporosinus</taxon>
    </lineage>
</organism>
<reference evidence="2 3" key="1">
    <citation type="journal article" date="2012" name="J. Bacteriol.">
        <title>Complete genome sequences of Desulfosporosinus orientis DSM765T, Desulfosporosinus youngiae DSM17734T, Desulfosporosinus meridiei DSM13257T, and Desulfosporosinus acidiphilus DSM22704T.</title>
        <authorList>
            <person name="Pester M."/>
            <person name="Brambilla E."/>
            <person name="Alazard D."/>
            <person name="Rattei T."/>
            <person name="Weinmaier T."/>
            <person name="Han J."/>
            <person name="Lucas S."/>
            <person name="Lapidus A."/>
            <person name="Cheng J.F."/>
            <person name="Goodwin L."/>
            <person name="Pitluck S."/>
            <person name="Peters L."/>
            <person name="Ovchinnikova G."/>
            <person name="Teshima H."/>
            <person name="Detter J.C."/>
            <person name="Han C.S."/>
            <person name="Tapia R."/>
            <person name="Land M.L."/>
            <person name="Hauser L."/>
            <person name="Kyrpides N.C."/>
            <person name="Ivanova N.N."/>
            <person name="Pagani I."/>
            <person name="Huntmann M."/>
            <person name="Wei C.L."/>
            <person name="Davenport K.W."/>
            <person name="Daligault H."/>
            <person name="Chain P.S."/>
            <person name="Chen A."/>
            <person name="Mavromatis K."/>
            <person name="Markowitz V."/>
            <person name="Szeto E."/>
            <person name="Mikhailova N."/>
            <person name="Pati A."/>
            <person name="Wagner M."/>
            <person name="Woyke T."/>
            <person name="Ollivier B."/>
            <person name="Klenk H.P."/>
            <person name="Spring S."/>
            <person name="Loy A."/>
        </authorList>
    </citation>
    <scope>NUCLEOTIDE SEQUENCE [LARGE SCALE GENOMIC DNA]</scope>
    <source>
        <strain evidence="3">ATCC BAA-275 / DSM 13257 / NCIMB 13706 / S10</strain>
    </source>
</reference>
<protein>
    <recommendedName>
        <fullName evidence="4">ABC-type cobalt transport system, permease component</fullName>
    </recommendedName>
</protein>
<keyword evidence="1" id="KW-1133">Transmembrane helix</keyword>
<evidence type="ECO:0000256" key="1">
    <source>
        <dbReference type="SAM" id="Phobius"/>
    </source>
</evidence>
<dbReference type="KEGG" id="dmi:Desmer_3547"/>
<evidence type="ECO:0000313" key="3">
    <source>
        <dbReference type="Proteomes" id="UP000005262"/>
    </source>
</evidence>
<feature type="transmembrane region" description="Helical" evidence="1">
    <location>
        <begin position="86"/>
        <end position="108"/>
    </location>
</feature>
<evidence type="ECO:0000313" key="2">
    <source>
        <dbReference type="EMBL" id="AFQ45387.1"/>
    </source>
</evidence>
<dbReference type="eggNOG" id="ENOG503188W">
    <property type="taxonomic scope" value="Bacteria"/>
</dbReference>
<dbReference type="AlphaFoldDB" id="J7IU67"/>
<dbReference type="Proteomes" id="UP000005262">
    <property type="component" value="Chromosome"/>
</dbReference>
<feature type="transmembrane region" description="Helical" evidence="1">
    <location>
        <begin position="47"/>
        <end position="66"/>
    </location>
</feature>
<reference evidence="3" key="2">
    <citation type="submission" date="2012-08" db="EMBL/GenBank/DDBJ databases">
        <title>Finished genome of Desulfosporosinus meridiei DSM 13257.</title>
        <authorList>
            <person name="Huntemann M."/>
            <person name="Wei C.-L."/>
            <person name="Han J."/>
            <person name="Detter J.C."/>
            <person name="Han C."/>
            <person name="Davenport K."/>
            <person name="Daligault H."/>
            <person name="Erkkila T."/>
            <person name="Gu W."/>
            <person name="Munk A.C.C."/>
            <person name="Teshima H."/>
            <person name="Xu Y."/>
            <person name="Chain P."/>
            <person name="Tapia R."/>
            <person name="Chen A."/>
            <person name="Krypides N."/>
            <person name="Mavromatis K."/>
            <person name="Markowitz V."/>
            <person name="Szeto E."/>
            <person name="Ivanova N."/>
            <person name="Mikhailova N."/>
            <person name="Ovchinnikova G."/>
            <person name="Pagani I."/>
            <person name="Pati A."/>
            <person name="Goodwin L."/>
            <person name="Peters L."/>
            <person name="Pitluck S."/>
            <person name="Woyke T."/>
            <person name="Pester M."/>
            <person name="Spring S."/>
            <person name="Ollivier B."/>
            <person name="Rattei T."/>
            <person name="Klenk H.-P."/>
            <person name="Wagner M."/>
            <person name="Loy A."/>
        </authorList>
    </citation>
    <scope>NUCLEOTIDE SEQUENCE [LARGE SCALE GENOMIC DNA]</scope>
    <source>
        <strain evidence="3">ATCC BAA-275 / DSM 13257 / NCIMB 13706 / S10</strain>
    </source>
</reference>
<sequence>MNEKLQMNEKLIRTDTKALVGSVIIGIVMLIMMQVTGRIDAILDPTLLLLNGTCWAFFTGLIVLMYKQPAGIIAGVVEAVVAMATGYSPLGFFFLFANVIGSVVYTLISGRLSMDKLGHHILAMLGTAVSGNLCVMVGLIYVFHLDWKIALLSSCLTACVGTIAAGILTKSVYGSLQKSALL</sequence>
<dbReference type="EMBL" id="CP003629">
    <property type="protein sequence ID" value="AFQ45387.1"/>
    <property type="molecule type" value="Genomic_DNA"/>
</dbReference>
<dbReference type="HOGENOM" id="CLU_1508233_0_0_9"/>
<feature type="transmembrane region" description="Helical" evidence="1">
    <location>
        <begin position="120"/>
        <end position="143"/>
    </location>
</feature>
<name>J7IU67_DESMD</name>
<keyword evidence="1" id="KW-0472">Membrane</keyword>
<feature type="transmembrane region" description="Helical" evidence="1">
    <location>
        <begin position="149"/>
        <end position="168"/>
    </location>
</feature>
<keyword evidence="1" id="KW-0812">Transmembrane</keyword>
<dbReference type="STRING" id="768704.Desmer_3547"/>
<feature type="transmembrane region" description="Helical" evidence="1">
    <location>
        <begin position="18"/>
        <end position="35"/>
    </location>
</feature>
<evidence type="ECO:0008006" key="4">
    <source>
        <dbReference type="Google" id="ProtNLM"/>
    </source>
</evidence>
<accession>J7IU67</accession>
<keyword evidence="3" id="KW-1185">Reference proteome</keyword>